<feature type="non-terminal residue" evidence="1">
    <location>
        <position position="1"/>
    </location>
</feature>
<evidence type="ECO:0000313" key="1">
    <source>
        <dbReference type="EMBL" id="CAG8558452.1"/>
    </source>
</evidence>
<gene>
    <name evidence="1" type="ORF">DHETER_LOCUS5535</name>
</gene>
<dbReference type="EMBL" id="CAJVPU010006249">
    <property type="protein sequence ID" value="CAG8558452.1"/>
    <property type="molecule type" value="Genomic_DNA"/>
</dbReference>
<protein>
    <submittedName>
        <fullName evidence="1">5813_t:CDS:1</fullName>
    </submittedName>
</protein>
<proteinExistence type="predicted"/>
<organism evidence="1 2">
    <name type="scientific">Dentiscutata heterogama</name>
    <dbReference type="NCBI Taxonomy" id="1316150"/>
    <lineage>
        <taxon>Eukaryota</taxon>
        <taxon>Fungi</taxon>
        <taxon>Fungi incertae sedis</taxon>
        <taxon>Mucoromycota</taxon>
        <taxon>Glomeromycotina</taxon>
        <taxon>Glomeromycetes</taxon>
        <taxon>Diversisporales</taxon>
        <taxon>Gigasporaceae</taxon>
        <taxon>Dentiscutata</taxon>
    </lineage>
</organism>
<evidence type="ECO:0000313" key="2">
    <source>
        <dbReference type="Proteomes" id="UP000789702"/>
    </source>
</evidence>
<sequence length="59" mass="6505">TSLAKTGNPDKSAKLEDQNNVNLRMLDGVEQLDISEITRAISAEISNLTSTFKTHIYLV</sequence>
<name>A0ACA9M1K1_9GLOM</name>
<comment type="caution">
    <text evidence="1">The sequence shown here is derived from an EMBL/GenBank/DDBJ whole genome shotgun (WGS) entry which is preliminary data.</text>
</comment>
<keyword evidence="2" id="KW-1185">Reference proteome</keyword>
<reference evidence="1" key="1">
    <citation type="submission" date="2021-06" db="EMBL/GenBank/DDBJ databases">
        <authorList>
            <person name="Kallberg Y."/>
            <person name="Tangrot J."/>
            <person name="Rosling A."/>
        </authorList>
    </citation>
    <scope>NUCLEOTIDE SEQUENCE</scope>
    <source>
        <strain evidence="1">IL203A</strain>
    </source>
</reference>
<dbReference type="Proteomes" id="UP000789702">
    <property type="component" value="Unassembled WGS sequence"/>
</dbReference>
<accession>A0ACA9M1K1</accession>